<evidence type="ECO:0000256" key="5">
    <source>
        <dbReference type="ARBA" id="ARBA00022989"/>
    </source>
</evidence>
<protein>
    <submittedName>
        <fullName evidence="8">MATE family efflux transporter</fullName>
    </submittedName>
</protein>
<dbReference type="Proteomes" id="UP000298642">
    <property type="component" value="Chromosome"/>
</dbReference>
<evidence type="ECO:0000256" key="1">
    <source>
        <dbReference type="ARBA" id="ARBA00004651"/>
    </source>
</evidence>
<feature type="transmembrane region" description="Helical" evidence="7">
    <location>
        <begin position="425"/>
        <end position="446"/>
    </location>
</feature>
<feature type="transmembrane region" description="Helical" evidence="7">
    <location>
        <begin position="391"/>
        <end position="413"/>
    </location>
</feature>
<reference evidence="9" key="1">
    <citation type="submission" date="2018-12" db="EMBL/GenBank/DDBJ databases">
        <title>Dusodibacter welbiota gen. nov., sp. nov., isolated from human faeces and emended description of the Oscillibacter genus.</title>
        <authorList>
            <person name="Le Roy T."/>
            <person name="Van der Smissen P."/>
            <person name="Delzenne N."/>
            <person name="Muccioli G."/>
            <person name="Collet J.F."/>
            <person name="Cani P.D."/>
        </authorList>
    </citation>
    <scope>NUCLEOTIDE SEQUENCE [LARGE SCALE GENOMIC DNA]</scope>
    <source>
        <strain evidence="9">J115</strain>
    </source>
</reference>
<accession>A0A4D7ALT8</accession>
<evidence type="ECO:0000256" key="4">
    <source>
        <dbReference type="ARBA" id="ARBA00022692"/>
    </source>
</evidence>
<keyword evidence="2" id="KW-0813">Transport</keyword>
<feature type="transmembrane region" description="Helical" evidence="7">
    <location>
        <begin position="173"/>
        <end position="192"/>
    </location>
</feature>
<name>A0A4D7ALT8_9FIRM</name>
<dbReference type="NCBIfam" id="TIGR00797">
    <property type="entry name" value="matE"/>
    <property type="match status" value="1"/>
</dbReference>
<feature type="transmembrane region" description="Helical" evidence="7">
    <location>
        <begin position="104"/>
        <end position="129"/>
    </location>
</feature>
<keyword evidence="5 7" id="KW-1133">Transmembrane helix</keyword>
<dbReference type="PIRSF" id="PIRSF006603">
    <property type="entry name" value="DinF"/>
    <property type="match status" value="1"/>
</dbReference>
<organism evidence="8 9">
    <name type="scientific">Dysosmobacter welbionis</name>
    <dbReference type="NCBI Taxonomy" id="2093857"/>
    <lineage>
        <taxon>Bacteria</taxon>
        <taxon>Bacillati</taxon>
        <taxon>Bacillota</taxon>
        <taxon>Clostridia</taxon>
        <taxon>Eubacteriales</taxon>
        <taxon>Oscillospiraceae</taxon>
        <taxon>Dysosmobacter</taxon>
    </lineage>
</organism>
<dbReference type="AlphaFoldDB" id="A0A4D7ALT8"/>
<feature type="transmembrane region" description="Helical" evidence="7">
    <location>
        <begin position="141"/>
        <end position="161"/>
    </location>
</feature>
<keyword evidence="9" id="KW-1185">Reference proteome</keyword>
<evidence type="ECO:0000256" key="7">
    <source>
        <dbReference type="SAM" id="Phobius"/>
    </source>
</evidence>
<dbReference type="KEGG" id="obj:EIO64_16025"/>
<feature type="transmembrane region" description="Helical" evidence="7">
    <location>
        <begin position="29"/>
        <end position="52"/>
    </location>
</feature>
<dbReference type="RefSeq" id="WP_136891638.1">
    <property type="nucleotide sequence ID" value="NZ_CP034413.3"/>
</dbReference>
<dbReference type="PANTHER" id="PTHR43549">
    <property type="entry name" value="MULTIDRUG RESISTANCE PROTEIN YPNP-RELATED"/>
    <property type="match status" value="1"/>
</dbReference>
<feature type="transmembrane region" description="Helical" evidence="7">
    <location>
        <begin position="198"/>
        <end position="217"/>
    </location>
</feature>
<dbReference type="InterPro" id="IPR048279">
    <property type="entry name" value="MdtK-like"/>
</dbReference>
<dbReference type="CDD" id="cd13138">
    <property type="entry name" value="MATE_yoeA_like"/>
    <property type="match status" value="1"/>
</dbReference>
<dbReference type="PANTHER" id="PTHR43549:SF3">
    <property type="entry name" value="MULTIDRUG RESISTANCE PROTEIN YPNP-RELATED"/>
    <property type="match status" value="1"/>
</dbReference>
<gene>
    <name evidence="8" type="ORF">EIO64_16025</name>
</gene>
<sequence length="498" mass="54064">MAGKQQTHYEIDMCNGPILSKMLRFSIPLMCSSVLQLLFNAADIVVVGRWAGDNSLAAVGSNTALIGLLTNLFVGLAVGANTLAAKYYGARDRDALHRVVHTSILLSIISGLVLTVVGVFGARTILIWMQTPENVLDLATLYLRIYFLGMTATMVYNFGAALLRAEGDTQRPLYFLSLAGVVNIVLNLFFVIVCKLDVAGVAIATVISQCISASLVLRCMVKDTGPLHLDLKKMRLHPQAMRQILRIGLPAGFQGILFSLSNVVIQSSVNTFGEVIMAGNSAAANIEQFVYVSMNAMYQATISFTSQNYGAGNYHRIRKIMIRAQGCVLVVGLVLGNAATLAGRVLLSIYTTSPPVIEAGLVRMGIVCTTYALCGMMDVMVGGLRGIGYSIMPMLVSLVGACGLRLLWIATIFQLPQFHTIQTIYWSYPISWAITFGVHVICFLWAMKKVKRQLLPEGAPAPVEVPPLWKRRPFPNKKKAAGIRWIPAAFPFTALAAA</sequence>
<feature type="transmembrane region" description="Helical" evidence="7">
    <location>
        <begin position="64"/>
        <end position="84"/>
    </location>
</feature>
<keyword evidence="3" id="KW-1003">Cell membrane</keyword>
<dbReference type="Pfam" id="PF01554">
    <property type="entry name" value="MatE"/>
    <property type="match status" value="2"/>
</dbReference>
<dbReference type="GO" id="GO:0015297">
    <property type="term" value="F:antiporter activity"/>
    <property type="evidence" value="ECO:0007669"/>
    <property type="project" value="InterPro"/>
</dbReference>
<proteinExistence type="predicted"/>
<dbReference type="GO" id="GO:0005886">
    <property type="term" value="C:plasma membrane"/>
    <property type="evidence" value="ECO:0007669"/>
    <property type="project" value="UniProtKB-SubCell"/>
</dbReference>
<feature type="transmembrane region" description="Helical" evidence="7">
    <location>
        <begin position="362"/>
        <end position="384"/>
    </location>
</feature>
<comment type="subcellular location">
    <subcellularLocation>
        <location evidence="1">Cell membrane</location>
        <topology evidence="1">Multi-pass membrane protein</topology>
    </subcellularLocation>
</comment>
<evidence type="ECO:0000256" key="3">
    <source>
        <dbReference type="ARBA" id="ARBA00022475"/>
    </source>
</evidence>
<feature type="transmembrane region" description="Helical" evidence="7">
    <location>
        <begin position="326"/>
        <end position="350"/>
    </location>
</feature>
<keyword evidence="4 7" id="KW-0812">Transmembrane</keyword>
<dbReference type="InterPro" id="IPR052031">
    <property type="entry name" value="Membrane_Transporter-Flippase"/>
</dbReference>
<dbReference type="EMBL" id="CP034413">
    <property type="protein sequence ID" value="QCI60524.1"/>
    <property type="molecule type" value="Genomic_DNA"/>
</dbReference>
<keyword evidence="6 7" id="KW-0472">Membrane</keyword>
<dbReference type="GO" id="GO:0042910">
    <property type="term" value="F:xenobiotic transmembrane transporter activity"/>
    <property type="evidence" value="ECO:0007669"/>
    <property type="project" value="InterPro"/>
</dbReference>
<evidence type="ECO:0000313" key="9">
    <source>
        <dbReference type="Proteomes" id="UP000298642"/>
    </source>
</evidence>
<evidence type="ECO:0000256" key="2">
    <source>
        <dbReference type="ARBA" id="ARBA00022448"/>
    </source>
</evidence>
<evidence type="ECO:0000313" key="8">
    <source>
        <dbReference type="EMBL" id="QCI60524.1"/>
    </source>
</evidence>
<dbReference type="InterPro" id="IPR002528">
    <property type="entry name" value="MATE_fam"/>
</dbReference>
<evidence type="ECO:0000256" key="6">
    <source>
        <dbReference type="ARBA" id="ARBA00023136"/>
    </source>
</evidence>